<evidence type="ECO:0000313" key="4">
    <source>
        <dbReference type="Proteomes" id="UP000078240"/>
    </source>
</evidence>
<accession>A0A179GIW2</accession>
<dbReference type="CDD" id="cd09917">
    <property type="entry name" value="F-box_SF"/>
    <property type="match status" value="1"/>
</dbReference>
<dbReference type="GeneID" id="28890445"/>
<evidence type="ECO:0000259" key="1">
    <source>
        <dbReference type="PROSITE" id="PS50181"/>
    </source>
</evidence>
<reference evidence="2 4" key="1">
    <citation type="submission" date="2016-01" db="EMBL/GenBank/DDBJ databases">
        <title>Biosynthesis of antibiotic leucinostatins and their inhibition on Phytophthora in bio-control Purpureocillium lilacinum.</title>
        <authorList>
            <person name="Wang G."/>
            <person name="Liu Z."/>
            <person name="Lin R."/>
            <person name="Li E."/>
            <person name="Mao Z."/>
            <person name="Ling J."/>
            <person name="Yin W."/>
            <person name="Xie B."/>
        </authorList>
    </citation>
    <scope>NUCLEOTIDE SEQUENCE [LARGE SCALE GENOMIC DNA]</scope>
    <source>
        <strain evidence="2">PLBJ-1</strain>
        <strain evidence="3">PLFJ-1</strain>
    </source>
</reference>
<dbReference type="AlphaFoldDB" id="A0A179GIW2"/>
<organism evidence="2 4">
    <name type="scientific">Purpureocillium lilacinum</name>
    <name type="common">Paecilomyces lilacinus</name>
    <dbReference type="NCBI Taxonomy" id="33203"/>
    <lineage>
        <taxon>Eukaryota</taxon>
        <taxon>Fungi</taxon>
        <taxon>Dikarya</taxon>
        <taxon>Ascomycota</taxon>
        <taxon>Pezizomycotina</taxon>
        <taxon>Sordariomycetes</taxon>
        <taxon>Hypocreomycetidae</taxon>
        <taxon>Hypocreales</taxon>
        <taxon>Ophiocordycipitaceae</taxon>
        <taxon>Purpureocillium</taxon>
    </lineage>
</organism>
<comment type="caution">
    <text evidence="2">The sequence shown here is derived from an EMBL/GenBank/DDBJ whole genome shotgun (WGS) entry which is preliminary data.</text>
</comment>
<dbReference type="EMBL" id="LSBI01000007">
    <property type="protein sequence ID" value="OAQ85933.1"/>
    <property type="molecule type" value="Genomic_DNA"/>
</dbReference>
<proteinExistence type="predicted"/>
<dbReference type="PROSITE" id="PS50181">
    <property type="entry name" value="FBOX"/>
    <property type="match status" value="1"/>
</dbReference>
<evidence type="ECO:0000313" key="2">
    <source>
        <dbReference type="EMBL" id="OAQ77059.1"/>
    </source>
</evidence>
<dbReference type="Gene3D" id="3.80.10.10">
    <property type="entry name" value="Ribonuclease Inhibitor"/>
    <property type="match status" value="1"/>
</dbReference>
<name>A0A179GIW2_PURLI</name>
<dbReference type="Proteomes" id="UP000078240">
    <property type="component" value="Unassembled WGS sequence"/>
</dbReference>
<dbReference type="Proteomes" id="UP000078340">
    <property type="component" value="Unassembled WGS sequence"/>
</dbReference>
<dbReference type="InterPro" id="IPR032675">
    <property type="entry name" value="LRR_dom_sf"/>
</dbReference>
<gene>
    <name evidence="2" type="ORF">VFPBJ_07531</name>
    <name evidence="3" type="ORF">VFPFJ_08322</name>
</gene>
<sequence>MADPTWVAAWSSGDTASSCRIKQLPLEVLIRISNDLMTTDLCSFRLTCRAIEQLLYVTFTNEFFTRKQFMIADISLQALIDISKSRLGPHLRHLHIGLDRFPDNFQRPLPDDDKERKFRQRYADHFSLWNTGCHRDMLVEAFKHLPNLESVVIRDYNSRKRTREGARAEWSSYGAPTIFDETGIRLSQATIAGWNSNTNFQFSSQVFALVTHALGVANITSLKGIEVMAKNGNQLRDFAFNIPKFSAPTILPVLHRLERLHLSINLGWRAQSAPWTQVAATAPDTMLRQFLCQCTNLKDLRINECHDSPTAMTDLLTWLAGDPNATPNGSKGGDGRAAMPAPPPALDKLEDLSLGWMSVPVAPLIKILRKLAPSLRGLELWKMTLVMPLPPGSDPSDPPRVMFWTDFMNQLRQISGLDLRHIKLGALKQAYLHRPEHHVSFKNRGVEAQYTGRHWKDFVDEVTPLLDIKWPRRLTPESEHSDDGDDDDDLADELSALEDATGESEELDGMDLAALMEDFAPGTIPPAAELLIQELMAQAEEEHEAFMGQQGAYGFGNPWDY</sequence>
<dbReference type="OMA" id="FGMMNVE"/>
<dbReference type="SUPFAM" id="SSF52047">
    <property type="entry name" value="RNI-like"/>
    <property type="match status" value="1"/>
</dbReference>
<dbReference type="InterPro" id="IPR001810">
    <property type="entry name" value="F-box_dom"/>
</dbReference>
<feature type="domain" description="F-box" evidence="1">
    <location>
        <begin position="18"/>
        <end position="67"/>
    </location>
</feature>
<dbReference type="EMBL" id="LSBH01000006">
    <property type="protein sequence ID" value="OAQ77059.1"/>
    <property type="molecule type" value="Genomic_DNA"/>
</dbReference>
<dbReference type="KEGG" id="plj:28890445"/>
<evidence type="ECO:0000313" key="3">
    <source>
        <dbReference type="EMBL" id="OAQ85933.1"/>
    </source>
</evidence>
<protein>
    <submittedName>
        <fullName evidence="2">F-box domain-containing protein</fullName>
    </submittedName>
</protein>